<dbReference type="GO" id="GO:0004484">
    <property type="term" value="F:mRNA guanylyltransferase activity"/>
    <property type="evidence" value="ECO:0007669"/>
    <property type="project" value="UniProtKB-EC"/>
</dbReference>
<dbReference type="Pfam" id="PF03919">
    <property type="entry name" value="mRNA_cap_C"/>
    <property type="match status" value="1"/>
</dbReference>
<feature type="active site" description="N6-GMP-lysine intermediate" evidence="17">
    <location>
        <position position="63"/>
    </location>
</feature>
<dbReference type="PIRSF" id="PIRSF036959">
    <property type="entry name" value="mRNA_cap_alpha"/>
    <property type="match status" value="1"/>
</dbReference>
<proteinExistence type="inferred from homology"/>
<comment type="function">
    <text evidence="16">Second step of mRNA capping. Transfer of the GMP moiety of GTP to the 5'-end of RNA via an enzyme-GMP covalent reaction intermediate.</text>
</comment>
<dbReference type="InterPro" id="IPR012340">
    <property type="entry name" value="NA-bd_OB-fold"/>
</dbReference>
<evidence type="ECO:0000259" key="20">
    <source>
        <dbReference type="Pfam" id="PF03919"/>
    </source>
</evidence>
<evidence type="ECO:0000256" key="10">
    <source>
        <dbReference type="ARBA" id="ARBA00023134"/>
    </source>
</evidence>
<dbReference type="PANTHER" id="PTHR10367">
    <property type="entry name" value="MRNA-CAPPING ENZYME"/>
    <property type="match status" value="1"/>
</dbReference>
<dbReference type="InterPro" id="IPR051029">
    <property type="entry name" value="mRNA_Capping_Enz/RNA_Phosphat"/>
</dbReference>
<comment type="caution">
    <text evidence="21">The sequence shown here is derived from an EMBL/GenBank/DDBJ whole genome shotgun (WGS) entry which is preliminary data.</text>
</comment>
<keyword evidence="5 16" id="KW-0507">mRNA processing</keyword>
<evidence type="ECO:0000256" key="17">
    <source>
        <dbReference type="PIRSR" id="PIRSR036959-1"/>
    </source>
</evidence>
<evidence type="ECO:0000256" key="6">
    <source>
        <dbReference type="ARBA" id="ARBA00022679"/>
    </source>
</evidence>
<name>A0AAE1C304_9PEZI</name>
<dbReference type="InterPro" id="IPR001339">
    <property type="entry name" value="mRNA_cap_enzyme_adenylation"/>
</dbReference>
<dbReference type="GeneID" id="89964475"/>
<evidence type="ECO:0000256" key="12">
    <source>
        <dbReference type="ARBA" id="ARBA00029909"/>
    </source>
</evidence>
<dbReference type="Pfam" id="PF01331">
    <property type="entry name" value="mRNA_cap_enzyme"/>
    <property type="match status" value="1"/>
</dbReference>
<comment type="subcellular location">
    <subcellularLocation>
        <location evidence="1 16">Nucleus</location>
    </subcellularLocation>
</comment>
<evidence type="ECO:0000256" key="9">
    <source>
        <dbReference type="ARBA" id="ARBA00023042"/>
    </source>
</evidence>
<accession>A0AAE1C304</accession>
<dbReference type="AlphaFoldDB" id="A0AAE1C304"/>
<evidence type="ECO:0000256" key="11">
    <source>
        <dbReference type="ARBA" id="ARBA00023242"/>
    </source>
</evidence>
<evidence type="ECO:0000313" key="22">
    <source>
        <dbReference type="Proteomes" id="UP001274830"/>
    </source>
</evidence>
<keyword evidence="9 16" id="KW-0506">mRNA capping</keyword>
<organism evidence="21 22">
    <name type="scientific">Recurvomyces mirabilis</name>
    <dbReference type="NCBI Taxonomy" id="574656"/>
    <lineage>
        <taxon>Eukaryota</taxon>
        <taxon>Fungi</taxon>
        <taxon>Dikarya</taxon>
        <taxon>Ascomycota</taxon>
        <taxon>Pezizomycotina</taxon>
        <taxon>Dothideomycetes</taxon>
        <taxon>Dothideomycetidae</taxon>
        <taxon>Mycosphaerellales</taxon>
        <taxon>Teratosphaeriaceae</taxon>
        <taxon>Recurvomyces</taxon>
    </lineage>
</organism>
<feature type="compositionally biased region" description="Basic and acidic residues" evidence="18">
    <location>
        <begin position="398"/>
        <end position="414"/>
    </location>
</feature>
<evidence type="ECO:0000256" key="1">
    <source>
        <dbReference type="ARBA" id="ARBA00004123"/>
    </source>
</evidence>
<feature type="region of interest" description="Disordered" evidence="18">
    <location>
        <begin position="394"/>
        <end position="477"/>
    </location>
</feature>
<keyword evidence="6 16" id="KW-0808">Transferase</keyword>
<dbReference type="Gene3D" id="2.40.50.140">
    <property type="entry name" value="Nucleic acid-binding proteins"/>
    <property type="match status" value="1"/>
</dbReference>
<dbReference type="GO" id="GO:0006370">
    <property type="term" value="P:7-methylguanosine mRNA capping"/>
    <property type="evidence" value="ECO:0007669"/>
    <property type="project" value="UniProtKB-KW"/>
</dbReference>
<feature type="region of interest" description="Disordered" evidence="18">
    <location>
        <begin position="340"/>
        <end position="361"/>
    </location>
</feature>
<evidence type="ECO:0000256" key="15">
    <source>
        <dbReference type="ARBA" id="ARBA00047082"/>
    </source>
</evidence>
<dbReference type="InterPro" id="IPR013846">
    <property type="entry name" value="mRNA_cap_enzyme_C"/>
</dbReference>
<feature type="domain" description="mRNA capping enzyme adenylation" evidence="19">
    <location>
        <begin position="41"/>
        <end position="248"/>
    </location>
</feature>
<comment type="catalytic activity">
    <reaction evidence="14">
        <text>a 5'-end diphospho-ribonucleoside in mRNA + GTP + H(+) = a 5'-end (5'-triphosphoguanosine)-ribonucleoside in mRNA + diphosphate</text>
        <dbReference type="Rhea" id="RHEA:67012"/>
        <dbReference type="Rhea" id="RHEA-COMP:17165"/>
        <dbReference type="Rhea" id="RHEA-COMP:17166"/>
        <dbReference type="ChEBI" id="CHEBI:15378"/>
        <dbReference type="ChEBI" id="CHEBI:33019"/>
        <dbReference type="ChEBI" id="CHEBI:37565"/>
        <dbReference type="ChEBI" id="CHEBI:167616"/>
        <dbReference type="ChEBI" id="CHEBI:167617"/>
        <dbReference type="EC" id="2.7.7.50"/>
    </reaction>
    <physiologicalReaction direction="left-to-right" evidence="14">
        <dbReference type="Rhea" id="RHEA:67013"/>
    </physiologicalReaction>
</comment>
<feature type="compositionally biased region" description="Gly residues" evidence="18">
    <location>
        <begin position="422"/>
        <end position="441"/>
    </location>
</feature>
<evidence type="ECO:0000256" key="14">
    <source>
        <dbReference type="ARBA" id="ARBA00044624"/>
    </source>
</evidence>
<evidence type="ECO:0000256" key="5">
    <source>
        <dbReference type="ARBA" id="ARBA00022664"/>
    </source>
</evidence>
<feature type="domain" description="mRNA capping enzyme C-terminal" evidence="20">
    <location>
        <begin position="252"/>
        <end position="385"/>
    </location>
</feature>
<evidence type="ECO:0000313" key="21">
    <source>
        <dbReference type="EMBL" id="KAK3676094.1"/>
    </source>
</evidence>
<dbReference type="InterPro" id="IPR017075">
    <property type="entry name" value="mRNA_cap_enzyme_alpha"/>
</dbReference>
<dbReference type="EMBL" id="JAUTXT010000011">
    <property type="protein sequence ID" value="KAK3676094.1"/>
    <property type="molecule type" value="Genomic_DNA"/>
</dbReference>
<comment type="subunit">
    <text evidence="15">Heterodimer. The mRNA-capping enzyme is composed of two separate chains alpha and beta, respectively a mRNA guanylyltransferase and an mRNA 5'-triphosphate monophosphatase.</text>
</comment>
<reference evidence="21" key="1">
    <citation type="submission" date="2023-07" db="EMBL/GenBank/DDBJ databases">
        <title>Black Yeasts Isolated from many extreme environments.</title>
        <authorList>
            <person name="Coleine C."/>
            <person name="Stajich J.E."/>
            <person name="Selbmann L."/>
        </authorList>
    </citation>
    <scope>NUCLEOTIDE SEQUENCE</scope>
    <source>
        <strain evidence="21">CCFEE 5485</strain>
    </source>
</reference>
<evidence type="ECO:0000259" key="19">
    <source>
        <dbReference type="Pfam" id="PF01331"/>
    </source>
</evidence>
<keyword evidence="22" id="KW-1185">Reference proteome</keyword>
<evidence type="ECO:0000256" key="8">
    <source>
        <dbReference type="ARBA" id="ARBA00022741"/>
    </source>
</evidence>
<protein>
    <recommendedName>
        <fullName evidence="4 16">mRNA-capping enzyme subunit alpha</fullName>
        <ecNumber evidence="3 16">2.7.7.50</ecNumber>
    </recommendedName>
    <alternativeName>
        <fullName evidence="12 16">GTP--RNA guanylyltransferase</fullName>
    </alternativeName>
    <alternativeName>
        <fullName evidence="13 16">mRNA guanylyltransferase</fullName>
    </alternativeName>
</protein>
<keyword evidence="10 16" id="KW-0342">GTP-binding</keyword>
<comment type="similarity">
    <text evidence="2 16">Belongs to the eukaryotic GTase family.</text>
</comment>
<dbReference type="GO" id="GO:0005524">
    <property type="term" value="F:ATP binding"/>
    <property type="evidence" value="ECO:0007669"/>
    <property type="project" value="InterPro"/>
</dbReference>
<feature type="compositionally biased region" description="Basic and acidic residues" evidence="18">
    <location>
        <begin position="344"/>
        <end position="361"/>
    </location>
</feature>
<evidence type="ECO:0000256" key="4">
    <source>
        <dbReference type="ARBA" id="ARBA00019171"/>
    </source>
</evidence>
<dbReference type="CDD" id="cd07895">
    <property type="entry name" value="Adenylation_mRNA_capping"/>
    <property type="match status" value="1"/>
</dbReference>
<dbReference type="Proteomes" id="UP001274830">
    <property type="component" value="Unassembled WGS sequence"/>
</dbReference>
<evidence type="ECO:0000256" key="16">
    <source>
        <dbReference type="PIRNR" id="PIRNR036959"/>
    </source>
</evidence>
<dbReference type="Gene3D" id="3.30.470.30">
    <property type="entry name" value="DNA ligase/mRNA capping enzyme"/>
    <property type="match status" value="1"/>
</dbReference>
<dbReference type="GO" id="GO:0031533">
    <property type="term" value="C:mRNA capping enzyme complex"/>
    <property type="evidence" value="ECO:0007669"/>
    <property type="project" value="InterPro"/>
</dbReference>
<dbReference type="GO" id="GO:0005525">
    <property type="term" value="F:GTP binding"/>
    <property type="evidence" value="ECO:0007669"/>
    <property type="project" value="UniProtKB-KW"/>
</dbReference>
<dbReference type="SUPFAM" id="SSF56091">
    <property type="entry name" value="DNA ligase/mRNA capping enzyme, catalytic domain"/>
    <property type="match status" value="1"/>
</dbReference>
<evidence type="ECO:0000256" key="7">
    <source>
        <dbReference type="ARBA" id="ARBA00022695"/>
    </source>
</evidence>
<evidence type="ECO:0000256" key="18">
    <source>
        <dbReference type="SAM" id="MobiDB-lite"/>
    </source>
</evidence>
<keyword evidence="8 16" id="KW-0547">Nucleotide-binding</keyword>
<dbReference type="EC" id="2.7.7.50" evidence="3 16"/>
<evidence type="ECO:0000256" key="2">
    <source>
        <dbReference type="ARBA" id="ARBA00010237"/>
    </source>
</evidence>
<keyword evidence="11 16" id="KW-0539">Nucleus</keyword>
<sequence>MGSSVNLSDIGTRLQNPDLKWQQEQVADLLHRQSLAFPGAQPVSFSRHHIHELQQRDYFMCEKTDGIRCLLYLTQFVNEDGQRVEVQFLIDRKNDYYYIPRDALHIPTPPPEGVKEDFDVANFHLGTLLDGELVLQRLKEGGQRLAYLMFDILALDGESVMNKPFDRRLARLQQQVARPYRKFTDRYPEDAKTFPFQPELKAMELPYGTEMMFKDRIPNLPHGNDGLIFTCVGTEYVSGTDQHILKWKPPHENTIDFRLVLGDFPMLEDEDGTYPDWDACPDLELHVNHGDSRSAGSGTAGGYHRFANLTLTPPEWTAFKSLQQPLDGRIIECYRDPATGHWRPKIEDRDGTPRFRDDKTDANHISTVNSVLQSIEDAVGEGDLIEAAGRIKKGYKRRQAEKVEGDRRAAEEERKRRREGQMGQGQGQGQGLQGRGQGGGVQQQQGNGQVRREESLQAKVVVGQEEEDDDGPRYDDE</sequence>
<evidence type="ECO:0000256" key="13">
    <source>
        <dbReference type="ARBA" id="ARBA00030702"/>
    </source>
</evidence>
<dbReference type="PANTHER" id="PTHR10367:SF17">
    <property type="entry name" value="MRNA-CAPPING ENZYME"/>
    <property type="match status" value="1"/>
</dbReference>
<dbReference type="SUPFAM" id="SSF50249">
    <property type="entry name" value="Nucleic acid-binding proteins"/>
    <property type="match status" value="1"/>
</dbReference>
<dbReference type="RefSeq" id="XP_064692688.1">
    <property type="nucleotide sequence ID" value="XM_064839929.1"/>
</dbReference>
<keyword evidence="7 16" id="KW-0548">Nucleotidyltransferase</keyword>
<evidence type="ECO:0000256" key="3">
    <source>
        <dbReference type="ARBA" id="ARBA00012475"/>
    </source>
</evidence>
<gene>
    <name evidence="21" type="primary">CEG1</name>
    <name evidence="21" type="ORF">LTR78_003844</name>
</gene>